<evidence type="ECO:0000313" key="3">
    <source>
        <dbReference type="Proteomes" id="UP000185639"/>
    </source>
</evidence>
<feature type="binding site" evidence="1">
    <location>
        <position position="182"/>
    </location>
    <ligand>
        <name>Zn(2+)</name>
        <dbReference type="ChEBI" id="CHEBI:29105"/>
    </ligand>
</feature>
<dbReference type="GO" id="GO:0006284">
    <property type="term" value="P:base-excision repair"/>
    <property type="evidence" value="ECO:0007669"/>
    <property type="project" value="InterPro"/>
</dbReference>
<accession>A0A1N7KW42</accession>
<keyword evidence="1" id="KW-0862">Zinc</keyword>
<keyword evidence="3" id="KW-1185">Reference proteome</keyword>
<keyword evidence="1" id="KW-0479">Metal-binding</keyword>
<feature type="binding site" evidence="1">
    <location>
        <position position="178"/>
    </location>
    <ligand>
        <name>Zn(2+)</name>
        <dbReference type="ChEBI" id="CHEBI:29105"/>
    </ligand>
</feature>
<dbReference type="GO" id="GO:0046872">
    <property type="term" value="F:metal ion binding"/>
    <property type="evidence" value="ECO:0007669"/>
    <property type="project" value="UniProtKB-KW"/>
</dbReference>
<dbReference type="PANTHER" id="PTHR30037:SF4">
    <property type="entry name" value="DNA-3-METHYLADENINE GLYCOSYLASE I"/>
    <property type="match status" value="1"/>
</dbReference>
<proteinExistence type="predicted"/>
<evidence type="ECO:0000256" key="1">
    <source>
        <dbReference type="PIRSR" id="PIRSR604597-1"/>
    </source>
</evidence>
<dbReference type="InterPro" id="IPR052891">
    <property type="entry name" value="DNA-3mA_glycosylase"/>
</dbReference>
<dbReference type="InterPro" id="IPR004597">
    <property type="entry name" value="Tag"/>
</dbReference>
<dbReference type="SUPFAM" id="SSF48150">
    <property type="entry name" value="DNA-glycosylase"/>
    <property type="match status" value="1"/>
</dbReference>
<dbReference type="NCBIfam" id="TIGR00624">
    <property type="entry name" value="tag"/>
    <property type="match status" value="1"/>
</dbReference>
<dbReference type="PANTHER" id="PTHR30037">
    <property type="entry name" value="DNA-3-METHYLADENINE GLYCOSYLASE 1"/>
    <property type="match status" value="1"/>
</dbReference>
<dbReference type="InterPro" id="IPR011257">
    <property type="entry name" value="DNA_glycosylase"/>
</dbReference>
<feature type="binding site" evidence="1">
    <location>
        <position position="8"/>
    </location>
    <ligand>
        <name>Zn(2+)</name>
        <dbReference type="ChEBI" id="CHEBI:29105"/>
    </ligand>
</feature>
<dbReference type="Proteomes" id="UP000185639">
    <property type="component" value="Unassembled WGS sequence"/>
</dbReference>
<protein>
    <submittedName>
        <fullName evidence="2">DNA-3-methyladenine glycosylase I</fullName>
    </submittedName>
</protein>
<dbReference type="AlphaFoldDB" id="A0A1N7KW42"/>
<evidence type="ECO:0000313" key="2">
    <source>
        <dbReference type="EMBL" id="SIS65784.1"/>
    </source>
</evidence>
<dbReference type="OrthoDB" id="9807664at2"/>
<reference evidence="3" key="1">
    <citation type="submission" date="2017-01" db="EMBL/GenBank/DDBJ databases">
        <authorList>
            <person name="Varghese N."/>
            <person name="Submissions S."/>
        </authorList>
    </citation>
    <scope>NUCLEOTIDE SEQUENCE [LARGE SCALE GENOMIC DNA]</scope>
    <source>
        <strain evidence="3">DSM 24913</strain>
    </source>
</reference>
<dbReference type="RefSeq" id="WP_076514670.1">
    <property type="nucleotide sequence ID" value="NZ_FTOH01000003.1"/>
</dbReference>
<dbReference type="Gene3D" id="1.10.340.30">
    <property type="entry name" value="Hypothetical protein, domain 2"/>
    <property type="match status" value="1"/>
</dbReference>
<organism evidence="2 3">
    <name type="scientific">Thalassolituus maritimus</name>
    <dbReference type="NCBI Taxonomy" id="484498"/>
    <lineage>
        <taxon>Bacteria</taxon>
        <taxon>Pseudomonadati</taxon>
        <taxon>Pseudomonadota</taxon>
        <taxon>Gammaproteobacteria</taxon>
        <taxon>Oceanospirillales</taxon>
        <taxon>Oceanospirillaceae</taxon>
        <taxon>Thalassolituus</taxon>
    </lineage>
</organism>
<dbReference type="STRING" id="484498.SAMN05421686_103126"/>
<dbReference type="InterPro" id="IPR005019">
    <property type="entry name" value="Adenine_glyco"/>
</dbReference>
<name>A0A1N7KW42_9GAMM</name>
<dbReference type="GO" id="GO:0008725">
    <property type="term" value="F:DNA-3-methyladenine glycosylase activity"/>
    <property type="evidence" value="ECO:0007669"/>
    <property type="project" value="InterPro"/>
</dbReference>
<dbReference type="Pfam" id="PF03352">
    <property type="entry name" value="Adenine_glyco"/>
    <property type="match status" value="1"/>
</dbReference>
<gene>
    <name evidence="2" type="ORF">SAMN05421686_103126</name>
</gene>
<dbReference type="EMBL" id="FTOH01000003">
    <property type="protein sequence ID" value="SIS65784.1"/>
    <property type="molecule type" value="Genomic_DNA"/>
</dbReference>
<feature type="binding site" evidence="1">
    <location>
        <position position="20"/>
    </location>
    <ligand>
        <name>Zn(2+)</name>
        <dbReference type="ChEBI" id="CHEBI:29105"/>
    </ligand>
</feature>
<sequence>MTKHLETCPWAQGELYVEYHDTEWGHPCYDDHRLFEKLCLEGQQAGLSWITVLKKRPNYRQRFYNFDPAMVAAMTDDEIEDCLLDAGLIRHRGKLEAIRKNARAWVAAQKEGLNWSEWLWSFVGGSPVINRYAELKDCPAQTEESKAMSKALKKLGFGFVGPTTCYAFMQSMGMVNDHLTNCPIHPDNA</sequence>